<sequence length="119" mass="12943">ETDELLTIQATPRAGTLERDGVVERQVAPVGERVEVRADLRREHEAFDDGERPQARPEVDVVQRHAALGRAVGAVDEGFEVLQLLVHLGDQLGVPRLVVVHGPALIHSELVRAPVGLLS</sequence>
<dbReference type="AlphaFoldDB" id="A0A8J2SLB6"/>
<organism evidence="1 2">
    <name type="scientific">Pelagomonas calceolata</name>
    <dbReference type="NCBI Taxonomy" id="35677"/>
    <lineage>
        <taxon>Eukaryota</taxon>
        <taxon>Sar</taxon>
        <taxon>Stramenopiles</taxon>
        <taxon>Ochrophyta</taxon>
        <taxon>Pelagophyceae</taxon>
        <taxon>Pelagomonadales</taxon>
        <taxon>Pelagomonadaceae</taxon>
        <taxon>Pelagomonas</taxon>
    </lineage>
</organism>
<evidence type="ECO:0000313" key="1">
    <source>
        <dbReference type="EMBL" id="CAH0372528.1"/>
    </source>
</evidence>
<feature type="non-terminal residue" evidence="1">
    <location>
        <position position="1"/>
    </location>
</feature>
<proteinExistence type="predicted"/>
<accession>A0A8J2SLB6</accession>
<dbReference type="EMBL" id="CAKKNE010000003">
    <property type="protein sequence ID" value="CAH0372528.1"/>
    <property type="molecule type" value="Genomic_DNA"/>
</dbReference>
<protein>
    <submittedName>
        <fullName evidence="1">Uncharacterized protein</fullName>
    </submittedName>
</protein>
<evidence type="ECO:0000313" key="2">
    <source>
        <dbReference type="Proteomes" id="UP000789595"/>
    </source>
</evidence>
<dbReference type="Proteomes" id="UP000789595">
    <property type="component" value="Unassembled WGS sequence"/>
</dbReference>
<name>A0A8J2SLB6_9STRA</name>
<comment type="caution">
    <text evidence="1">The sequence shown here is derived from an EMBL/GenBank/DDBJ whole genome shotgun (WGS) entry which is preliminary data.</text>
</comment>
<gene>
    <name evidence="1" type="ORF">PECAL_3P25340</name>
</gene>
<keyword evidence="2" id="KW-1185">Reference proteome</keyword>
<reference evidence="1" key="1">
    <citation type="submission" date="2021-11" db="EMBL/GenBank/DDBJ databases">
        <authorList>
            <consortium name="Genoscope - CEA"/>
            <person name="William W."/>
        </authorList>
    </citation>
    <scope>NUCLEOTIDE SEQUENCE</scope>
</reference>